<dbReference type="GeneID" id="22832496"/>
<evidence type="ECO:0000256" key="6">
    <source>
        <dbReference type="ARBA" id="ARBA00022660"/>
    </source>
</evidence>
<dbReference type="RefSeq" id="YP_009113910.1">
    <property type="nucleotide sequence ID" value="NC_026044.1"/>
</dbReference>
<evidence type="ECO:0000256" key="14">
    <source>
        <dbReference type="ARBA" id="ARBA00023128"/>
    </source>
</evidence>
<dbReference type="GO" id="GO:0005743">
    <property type="term" value="C:mitochondrial inner membrane"/>
    <property type="evidence" value="ECO:0007669"/>
    <property type="project" value="UniProtKB-SubCell"/>
</dbReference>
<evidence type="ECO:0000313" key="20">
    <source>
        <dbReference type="EMBL" id="AGC52875.1"/>
    </source>
</evidence>
<evidence type="ECO:0000256" key="3">
    <source>
        <dbReference type="ARBA" id="ARBA00012944"/>
    </source>
</evidence>
<feature type="transmembrane region" description="Helical" evidence="18">
    <location>
        <begin position="144"/>
        <end position="162"/>
    </location>
</feature>
<keyword evidence="15 18" id="KW-0472">Membrane</keyword>
<keyword evidence="8" id="KW-0999">Mitochondrion inner membrane</keyword>
<evidence type="ECO:0000256" key="8">
    <source>
        <dbReference type="ARBA" id="ARBA00022792"/>
    </source>
</evidence>
<evidence type="ECO:0000256" key="16">
    <source>
        <dbReference type="ARBA" id="ARBA00031028"/>
    </source>
</evidence>
<gene>
    <name evidence="20" type="primary">ND2</name>
</gene>
<feature type="transmembrane region" description="Helical" evidence="18">
    <location>
        <begin position="58"/>
        <end position="79"/>
    </location>
</feature>
<feature type="transmembrane region" description="Helical" evidence="18">
    <location>
        <begin position="217"/>
        <end position="237"/>
    </location>
</feature>
<keyword evidence="6" id="KW-0679">Respiratory chain</keyword>
<protein>
    <recommendedName>
        <fullName evidence="4">NADH-ubiquinone oxidoreductase chain 2</fullName>
        <ecNumber evidence="3">7.1.1.2</ecNumber>
    </recommendedName>
    <alternativeName>
        <fullName evidence="16">NADH dehydrogenase subunit 2</fullName>
    </alternativeName>
</protein>
<feature type="transmembrane region" description="Helical" evidence="18">
    <location>
        <begin position="183"/>
        <end position="205"/>
    </location>
</feature>
<keyword evidence="12" id="KW-0520">NAD</keyword>
<keyword evidence="9" id="KW-1278">Translocase</keyword>
<evidence type="ECO:0000256" key="10">
    <source>
        <dbReference type="ARBA" id="ARBA00022982"/>
    </source>
</evidence>
<dbReference type="PANTHER" id="PTHR46552">
    <property type="entry name" value="NADH-UBIQUINONE OXIDOREDUCTASE CHAIN 2"/>
    <property type="match status" value="1"/>
</dbReference>
<keyword evidence="14 20" id="KW-0496">Mitochondrion</keyword>
<keyword evidence="10" id="KW-0249">Electron transport</keyword>
<keyword evidence="7 18" id="KW-0812">Transmembrane</keyword>
<proteinExistence type="inferred from homology"/>
<dbReference type="GO" id="GO:0008137">
    <property type="term" value="F:NADH dehydrogenase (ubiquinone) activity"/>
    <property type="evidence" value="ECO:0007669"/>
    <property type="project" value="UniProtKB-EC"/>
</dbReference>
<dbReference type="EMBL" id="KC185404">
    <property type="protein sequence ID" value="AGC52875.1"/>
    <property type="molecule type" value="Genomic_DNA"/>
</dbReference>
<evidence type="ECO:0000256" key="12">
    <source>
        <dbReference type="ARBA" id="ARBA00023027"/>
    </source>
</evidence>
<evidence type="ECO:0000256" key="17">
    <source>
        <dbReference type="ARBA" id="ARBA00049551"/>
    </source>
</evidence>
<comment type="subcellular location">
    <subcellularLocation>
        <location evidence="1">Mitochondrion inner membrane</location>
        <topology evidence="1">Multi-pass membrane protein</topology>
    </subcellularLocation>
</comment>
<evidence type="ECO:0000256" key="7">
    <source>
        <dbReference type="ARBA" id="ARBA00022692"/>
    </source>
</evidence>
<feature type="domain" description="NADH:quinone oxidoreductase/Mrp antiporter transmembrane" evidence="19">
    <location>
        <begin position="24"/>
        <end position="212"/>
    </location>
</feature>
<dbReference type="CTD" id="4536"/>
<evidence type="ECO:0000259" key="19">
    <source>
        <dbReference type="Pfam" id="PF00361"/>
    </source>
</evidence>
<feature type="transmembrane region" description="Helical" evidence="18">
    <location>
        <begin position="249"/>
        <end position="270"/>
    </location>
</feature>
<name>A0A0A6ZAD5_9EUPU</name>
<evidence type="ECO:0000256" key="1">
    <source>
        <dbReference type="ARBA" id="ARBA00004448"/>
    </source>
</evidence>
<feature type="transmembrane region" description="Helical" evidence="18">
    <location>
        <begin position="290"/>
        <end position="310"/>
    </location>
</feature>
<evidence type="ECO:0000256" key="2">
    <source>
        <dbReference type="ARBA" id="ARBA00007012"/>
    </source>
</evidence>
<dbReference type="EC" id="7.1.1.2" evidence="3"/>
<evidence type="ECO:0000256" key="11">
    <source>
        <dbReference type="ARBA" id="ARBA00022989"/>
    </source>
</evidence>
<dbReference type="PANTHER" id="PTHR46552:SF1">
    <property type="entry name" value="NADH-UBIQUINONE OXIDOREDUCTASE CHAIN 2"/>
    <property type="match status" value="1"/>
</dbReference>
<comment type="catalytic activity">
    <reaction evidence="17">
        <text>a ubiquinone + NADH + 5 H(+)(in) = a ubiquinol + NAD(+) + 4 H(+)(out)</text>
        <dbReference type="Rhea" id="RHEA:29091"/>
        <dbReference type="Rhea" id="RHEA-COMP:9565"/>
        <dbReference type="Rhea" id="RHEA-COMP:9566"/>
        <dbReference type="ChEBI" id="CHEBI:15378"/>
        <dbReference type="ChEBI" id="CHEBI:16389"/>
        <dbReference type="ChEBI" id="CHEBI:17976"/>
        <dbReference type="ChEBI" id="CHEBI:57540"/>
        <dbReference type="ChEBI" id="CHEBI:57945"/>
        <dbReference type="EC" id="7.1.1.2"/>
    </reaction>
</comment>
<dbReference type="InterPro" id="IPR001750">
    <property type="entry name" value="ND/Mrp_TM"/>
</dbReference>
<sequence length="315" mass="35639">MSILMVFFSTIVFLGPILSGSVSSWFLVWAGMELSFISFLPVMNYPKSSMSSESTIKYFLVQSCASAMILVSGSFLFIVEMTNMFYYSLFLTGLMLKLGLVPFHFWVIPVMKGCKFTDMIFILGPMKIIPFLLIILSIPISSNLLLIGIFMSLFSLVIGALLGNNSSSVRGMLAASSIVHSGWLLMGCLVGGMGLYFSIYLMQLYPFLLFCLLNQKFFMSVLMLSFSGLPPFMLFFGKLYILQNIIYKEVLVSLLFTFIIFSALISLNFYLKFSYSFYLSSMLNLKNKIFITNLMMISSLLGFILFIFFYGRAKH</sequence>
<evidence type="ECO:0000256" key="15">
    <source>
        <dbReference type="ARBA" id="ARBA00023136"/>
    </source>
</evidence>
<keyword evidence="13" id="KW-0830">Ubiquinone</keyword>
<comment type="similarity">
    <text evidence="2">Belongs to the complex I subunit 2 family.</text>
</comment>
<geneLocation type="mitochondrion" evidence="20"/>
<organism evidence="20">
    <name type="scientific">Pupilla muscorum</name>
    <dbReference type="NCBI Taxonomy" id="225749"/>
    <lineage>
        <taxon>Eukaryota</taxon>
        <taxon>Metazoa</taxon>
        <taxon>Spiralia</taxon>
        <taxon>Lophotrochozoa</taxon>
        <taxon>Mollusca</taxon>
        <taxon>Gastropoda</taxon>
        <taxon>Heterobranchia</taxon>
        <taxon>Euthyneura</taxon>
        <taxon>Panpulmonata</taxon>
        <taxon>Eupulmonata</taxon>
        <taxon>Stylommatophora</taxon>
        <taxon>Orthurethra</taxon>
        <taxon>Pupillidae</taxon>
        <taxon>Pupilla</taxon>
    </lineage>
</organism>
<evidence type="ECO:0000256" key="5">
    <source>
        <dbReference type="ARBA" id="ARBA00022448"/>
    </source>
</evidence>
<dbReference type="Pfam" id="PF00361">
    <property type="entry name" value="Proton_antipo_M"/>
    <property type="match status" value="1"/>
</dbReference>
<dbReference type="AlphaFoldDB" id="A0A0A6ZAD5"/>
<dbReference type="InterPro" id="IPR050175">
    <property type="entry name" value="Complex_I_Subunit_2"/>
</dbReference>
<dbReference type="GO" id="GO:0006120">
    <property type="term" value="P:mitochondrial electron transport, NADH to ubiquinone"/>
    <property type="evidence" value="ECO:0007669"/>
    <property type="project" value="TreeGrafter"/>
</dbReference>
<accession>A0A0A6ZAD5</accession>
<evidence type="ECO:0000256" key="18">
    <source>
        <dbReference type="SAM" id="Phobius"/>
    </source>
</evidence>
<reference evidence="20" key="1">
    <citation type="submission" date="2012-11" db="EMBL/GenBank/DDBJ databases">
        <title>Mitochondrial Genome Evolution in Pupillid Land Snails.</title>
        <authorList>
            <person name="Marquardt J.D."/>
            <person name="Adema C.M."/>
            <person name="Nekola J.C."/>
            <person name="Bergthorsson U."/>
        </authorList>
    </citation>
    <scope>NUCLEOTIDE SEQUENCE</scope>
</reference>
<keyword evidence="5" id="KW-0813">Transport</keyword>
<feature type="transmembrane region" description="Helical" evidence="18">
    <location>
        <begin position="85"/>
        <end position="107"/>
    </location>
</feature>
<evidence type="ECO:0000256" key="9">
    <source>
        <dbReference type="ARBA" id="ARBA00022967"/>
    </source>
</evidence>
<evidence type="ECO:0000256" key="13">
    <source>
        <dbReference type="ARBA" id="ARBA00023075"/>
    </source>
</evidence>
<keyword evidence="11 18" id="KW-1133">Transmembrane helix</keyword>
<evidence type="ECO:0000256" key="4">
    <source>
        <dbReference type="ARBA" id="ARBA00021008"/>
    </source>
</evidence>